<organism evidence="1 2">
    <name type="scientific">Blautia luti</name>
    <dbReference type="NCBI Taxonomy" id="89014"/>
    <lineage>
        <taxon>Bacteria</taxon>
        <taxon>Bacillati</taxon>
        <taxon>Bacillota</taxon>
        <taxon>Clostridia</taxon>
        <taxon>Lachnospirales</taxon>
        <taxon>Lachnospiraceae</taxon>
        <taxon>Blautia</taxon>
    </lineage>
</organism>
<name>A0A564VLA8_9FIRM</name>
<dbReference type="EMBL" id="CABHNW010000030">
    <property type="protein sequence ID" value="VUX33396.1"/>
    <property type="molecule type" value="Genomic_DNA"/>
</dbReference>
<dbReference type="RefSeq" id="WP_144092976.1">
    <property type="nucleotide sequence ID" value="NZ_CABHMX010000009.1"/>
</dbReference>
<accession>A0A564VLA8</accession>
<sequence>MYELINEKLRVESCNIGDLTGYTVNCILKQWGDDVSLSELKLFYLPKRDTITLIRDSKNYNTYRELAEKYLSCGEDEREKVKSEFLNDAREVIEVLDKVIERRKNKKDLFLLKHQPTTEIEKVFRLSLMREITNSTKDHDFAMFRVFQYGVMQGKRLERSKKAIRNSSVVRTEV</sequence>
<dbReference type="Proteomes" id="UP000408482">
    <property type="component" value="Unassembled WGS sequence"/>
</dbReference>
<evidence type="ECO:0000313" key="1">
    <source>
        <dbReference type="EMBL" id="VUX33396.1"/>
    </source>
</evidence>
<dbReference type="AlphaFoldDB" id="A0A564VLA8"/>
<reference evidence="1 2" key="1">
    <citation type="submission" date="2019-07" db="EMBL/GenBank/DDBJ databases">
        <authorList>
            <person name="Hibberd C M."/>
            <person name="Gehrig L. J."/>
            <person name="Chang H.-W."/>
            <person name="Venkatesh S."/>
        </authorList>
    </citation>
    <scope>NUCLEOTIDE SEQUENCE [LARGE SCALE GENOMIC DNA]</scope>
    <source>
        <strain evidence="1">Blautia_luti_SSTS_Bg7063</strain>
    </source>
</reference>
<keyword evidence="2" id="KW-1185">Reference proteome</keyword>
<gene>
    <name evidence="1" type="ORF">RSSSTS7063_02574</name>
</gene>
<protein>
    <submittedName>
        <fullName evidence="1">Uncharacterized protein</fullName>
    </submittedName>
</protein>
<evidence type="ECO:0000313" key="2">
    <source>
        <dbReference type="Proteomes" id="UP000408482"/>
    </source>
</evidence>
<proteinExistence type="predicted"/>